<protein>
    <submittedName>
        <fullName evidence="1">Uncharacterized protein</fullName>
    </submittedName>
</protein>
<dbReference type="EMBL" id="BARU01046102">
    <property type="protein sequence ID" value="GAH99338.1"/>
    <property type="molecule type" value="Genomic_DNA"/>
</dbReference>
<organism evidence="1">
    <name type="scientific">marine sediment metagenome</name>
    <dbReference type="NCBI Taxonomy" id="412755"/>
    <lineage>
        <taxon>unclassified sequences</taxon>
        <taxon>metagenomes</taxon>
        <taxon>ecological metagenomes</taxon>
    </lineage>
</organism>
<accession>X1LYX7</accession>
<gene>
    <name evidence="1" type="ORF">S03H2_69680</name>
</gene>
<reference evidence="1" key="1">
    <citation type="journal article" date="2014" name="Front. Microbiol.">
        <title>High frequency of phylogenetically diverse reductive dehalogenase-homologous genes in deep subseafloor sedimentary metagenomes.</title>
        <authorList>
            <person name="Kawai M."/>
            <person name="Futagami T."/>
            <person name="Toyoda A."/>
            <person name="Takaki Y."/>
            <person name="Nishi S."/>
            <person name="Hori S."/>
            <person name="Arai W."/>
            <person name="Tsubouchi T."/>
            <person name="Morono Y."/>
            <person name="Uchiyama I."/>
            <person name="Ito T."/>
            <person name="Fujiyama A."/>
            <person name="Inagaki F."/>
            <person name="Takami H."/>
        </authorList>
    </citation>
    <scope>NUCLEOTIDE SEQUENCE</scope>
    <source>
        <strain evidence="1">Expedition CK06-06</strain>
    </source>
</reference>
<name>X1LYX7_9ZZZZ</name>
<evidence type="ECO:0000313" key="1">
    <source>
        <dbReference type="EMBL" id="GAH99338.1"/>
    </source>
</evidence>
<comment type="caution">
    <text evidence="1">The sequence shown here is derived from an EMBL/GenBank/DDBJ whole genome shotgun (WGS) entry which is preliminary data.</text>
</comment>
<proteinExistence type="predicted"/>
<sequence length="51" mass="5946">MDKINILLIEALDLINELDENIGIETNNSFTMDFEMLRKKITDIIDIKSTF</sequence>
<dbReference type="AlphaFoldDB" id="X1LYX7"/>